<evidence type="ECO:0000256" key="2">
    <source>
        <dbReference type="SAM" id="Phobius"/>
    </source>
</evidence>
<gene>
    <name evidence="3" type="ORF">F3Y22_tig00117034pilonHSYRG01399</name>
</gene>
<keyword evidence="2" id="KW-0812">Transmembrane</keyword>
<keyword evidence="2" id="KW-0472">Membrane</keyword>
<dbReference type="EMBL" id="VEPZ02001782">
    <property type="protein sequence ID" value="KAE8655230.1"/>
    <property type="molecule type" value="Genomic_DNA"/>
</dbReference>
<evidence type="ECO:0000256" key="1">
    <source>
        <dbReference type="SAM" id="MobiDB-lite"/>
    </source>
</evidence>
<accession>A0A6A2WN69</accession>
<sequence>MKIVLNIIKLSSFSIAKSSRGTTGCHSTPTATDSNLIIDHELLQTRFPGNRMSEKPQSSSKPRSIVMQPGRGNEEKRGGDVDGMFSAYIRKRVAANEKLAVARCRCALSPYGCIAEENKGRVVSLRIALGQLARALWWILVGHFIFCARLLCFTQRCNKGFKIREPVAGWANGKIVEAGSLEVGKYDTNPFSTEIDSEAVKCVNKWLGCATLEEVHESSFIPSSTRGILKSSLGYVSKVDPIIVITGLGSGCMMPLTRKVKRMYPLDEGLKAFSGADVFMTEAIESFQLAKEEFDSSFRSRLRRGQYTRAKLGQVKKSRVESSMLDGKWQMLNKKRVI</sequence>
<organism evidence="3 4">
    <name type="scientific">Hibiscus syriacus</name>
    <name type="common">Rose of Sharon</name>
    <dbReference type="NCBI Taxonomy" id="106335"/>
    <lineage>
        <taxon>Eukaryota</taxon>
        <taxon>Viridiplantae</taxon>
        <taxon>Streptophyta</taxon>
        <taxon>Embryophyta</taxon>
        <taxon>Tracheophyta</taxon>
        <taxon>Spermatophyta</taxon>
        <taxon>Magnoliopsida</taxon>
        <taxon>eudicotyledons</taxon>
        <taxon>Gunneridae</taxon>
        <taxon>Pentapetalae</taxon>
        <taxon>rosids</taxon>
        <taxon>malvids</taxon>
        <taxon>Malvales</taxon>
        <taxon>Malvaceae</taxon>
        <taxon>Malvoideae</taxon>
        <taxon>Hibiscus</taxon>
    </lineage>
</organism>
<feature type="region of interest" description="Disordered" evidence="1">
    <location>
        <begin position="48"/>
        <end position="79"/>
    </location>
</feature>
<comment type="caution">
    <text evidence="3">The sequence shown here is derived from an EMBL/GenBank/DDBJ whole genome shotgun (WGS) entry which is preliminary data.</text>
</comment>
<evidence type="ECO:0000313" key="4">
    <source>
        <dbReference type="Proteomes" id="UP000436088"/>
    </source>
</evidence>
<protein>
    <submittedName>
        <fullName evidence="3">Uncharacterized protein</fullName>
    </submittedName>
</protein>
<feature type="transmembrane region" description="Helical" evidence="2">
    <location>
        <begin position="135"/>
        <end position="154"/>
    </location>
</feature>
<evidence type="ECO:0000313" key="3">
    <source>
        <dbReference type="EMBL" id="KAE8655230.1"/>
    </source>
</evidence>
<proteinExistence type="predicted"/>
<name>A0A6A2WN69_HIBSY</name>
<keyword evidence="2" id="KW-1133">Transmembrane helix</keyword>
<keyword evidence="4" id="KW-1185">Reference proteome</keyword>
<dbReference type="AlphaFoldDB" id="A0A6A2WN69"/>
<dbReference type="Proteomes" id="UP000436088">
    <property type="component" value="Unassembled WGS sequence"/>
</dbReference>
<reference evidence="3" key="1">
    <citation type="submission" date="2019-09" db="EMBL/GenBank/DDBJ databases">
        <title>Draft genome information of white flower Hibiscus syriacus.</title>
        <authorList>
            <person name="Kim Y.-M."/>
        </authorList>
    </citation>
    <scope>NUCLEOTIDE SEQUENCE [LARGE SCALE GENOMIC DNA]</scope>
    <source>
        <strain evidence="3">YM2019G1</strain>
    </source>
</reference>